<evidence type="ECO:0000256" key="2">
    <source>
        <dbReference type="ARBA" id="ARBA00022448"/>
    </source>
</evidence>
<reference evidence="5" key="1">
    <citation type="journal article" date="2021" name="Int. J. Syst. Evol. Microbiol.">
        <title>Actinocatenispora comari sp. nov., an endophytic actinomycete isolated from aerial parts of Comarum salesowianum.</title>
        <authorList>
            <person name="Oyunbileg N."/>
            <person name="Iizaka Y."/>
            <person name="Hamada M."/>
            <person name="Davaapurev B.O."/>
            <person name="Fukumoto A."/>
            <person name="Tsetseg B."/>
            <person name="Kato F."/>
            <person name="Tamura T."/>
            <person name="Batkhuu J."/>
            <person name="Anzai Y."/>
        </authorList>
    </citation>
    <scope>NUCLEOTIDE SEQUENCE [LARGE SCALE GENOMIC DNA]</scope>
    <source>
        <strain evidence="5">NUM-2625</strain>
    </source>
</reference>
<feature type="signal peptide" evidence="3">
    <location>
        <begin position="1"/>
        <end position="22"/>
    </location>
</feature>
<accession>A0A8J4A9Y0</accession>
<dbReference type="EMBL" id="BOPO01000045">
    <property type="protein sequence ID" value="GIL27466.1"/>
    <property type="molecule type" value="Genomic_DNA"/>
</dbReference>
<dbReference type="PANTHER" id="PTHR43649:SF29">
    <property type="entry name" value="OSMOPROTECTIVE COMPOUNDS-BINDING PROTEIN GGTB"/>
    <property type="match status" value="1"/>
</dbReference>
<dbReference type="PANTHER" id="PTHR43649">
    <property type="entry name" value="ARABINOSE-BINDING PROTEIN-RELATED"/>
    <property type="match status" value="1"/>
</dbReference>
<dbReference type="SUPFAM" id="SSF53850">
    <property type="entry name" value="Periplasmic binding protein-like II"/>
    <property type="match status" value="1"/>
</dbReference>
<dbReference type="Pfam" id="PF01547">
    <property type="entry name" value="SBP_bac_1"/>
    <property type="match status" value="1"/>
</dbReference>
<evidence type="ECO:0000313" key="5">
    <source>
        <dbReference type="Proteomes" id="UP000614996"/>
    </source>
</evidence>
<feature type="chain" id="PRO_5038461134" evidence="3">
    <location>
        <begin position="23"/>
        <end position="433"/>
    </location>
</feature>
<name>A0A8J4A9Y0_9ACTN</name>
<dbReference type="AlphaFoldDB" id="A0A8J4A9Y0"/>
<comment type="caution">
    <text evidence="4">The sequence shown here is derived from an EMBL/GenBank/DDBJ whole genome shotgun (WGS) entry which is preliminary data.</text>
</comment>
<dbReference type="InterPro" id="IPR050490">
    <property type="entry name" value="Bact_solute-bd_prot1"/>
</dbReference>
<keyword evidence="2" id="KW-0813">Transport</keyword>
<keyword evidence="3" id="KW-0732">Signal</keyword>
<protein>
    <submittedName>
        <fullName evidence="4">Sugar ABC transporter substrate-binding protein</fullName>
    </submittedName>
</protein>
<evidence type="ECO:0000313" key="4">
    <source>
        <dbReference type="EMBL" id="GIL27466.1"/>
    </source>
</evidence>
<keyword evidence="5" id="KW-1185">Reference proteome</keyword>
<dbReference type="Proteomes" id="UP000614996">
    <property type="component" value="Unassembled WGS sequence"/>
</dbReference>
<organism evidence="4 5">
    <name type="scientific">Actinocatenispora comari</name>
    <dbReference type="NCBI Taxonomy" id="2807577"/>
    <lineage>
        <taxon>Bacteria</taxon>
        <taxon>Bacillati</taxon>
        <taxon>Actinomycetota</taxon>
        <taxon>Actinomycetes</taxon>
        <taxon>Micromonosporales</taxon>
        <taxon>Micromonosporaceae</taxon>
        <taxon>Actinocatenispora</taxon>
    </lineage>
</organism>
<sequence length="433" mass="46060">MKRRTLLAAGAAATALPLTGCASGGHGLEVVCAWGGPELAAFRAVLAGFTASTGHPVRIVVANGNGVDAMLSARLAAGNRPDVAVFSEPSLITRYASDGHLVALPVGTFRGGLNDFWLSLAGLAGDNLYGCWLKVAHKSLLWYRQAALFPGRGEAPRLEQPPKTWDELVELVAHWPVRGQAPLAIGAADGWVLTDWFENVLASLTESDERGSEYGLLAAPHADWDVPLVHDSLRRLGQLWSLPGALPYGGARALLTPFDASVAQVFGEHRAGMLFEGDFVAPVVAGLHTGETPSYFSFPRVGNRPRPQIVGGDVAVLLRDSDAGRSLMSYLTTKQAAVPWADAGFLVAPYPGNQTIVYPEARLNQLADEINDPTAEVQFDLSDQLTGKLIGDDGKGSWLILSDFFRAVTGGRPVESAVREAVHQFNLATGVAR</sequence>
<gene>
    <name evidence="4" type="ORF">NUM_27200</name>
</gene>
<evidence type="ECO:0000256" key="3">
    <source>
        <dbReference type="SAM" id="SignalP"/>
    </source>
</evidence>
<evidence type="ECO:0000256" key="1">
    <source>
        <dbReference type="ARBA" id="ARBA00008520"/>
    </source>
</evidence>
<dbReference type="InterPro" id="IPR006059">
    <property type="entry name" value="SBP"/>
</dbReference>
<proteinExistence type="inferred from homology"/>
<dbReference type="RefSeq" id="WP_207125209.1">
    <property type="nucleotide sequence ID" value="NZ_BOPO01000045.1"/>
</dbReference>
<comment type="similarity">
    <text evidence="1">Belongs to the bacterial solute-binding protein 1 family.</text>
</comment>
<dbReference type="Gene3D" id="3.40.190.10">
    <property type="entry name" value="Periplasmic binding protein-like II"/>
    <property type="match status" value="1"/>
</dbReference>